<dbReference type="InterPro" id="IPR003718">
    <property type="entry name" value="OsmC/Ohr_fam"/>
</dbReference>
<dbReference type="EMBL" id="CP036275">
    <property type="protein sequence ID" value="QDU40009.1"/>
    <property type="molecule type" value="Genomic_DNA"/>
</dbReference>
<dbReference type="AlphaFoldDB" id="A0A517ZC30"/>
<dbReference type="OrthoDB" id="9780269at2"/>
<dbReference type="SUPFAM" id="SSF53474">
    <property type="entry name" value="alpha/beta-Hydrolases"/>
    <property type="match status" value="1"/>
</dbReference>
<protein>
    <submittedName>
        <fullName evidence="2">Alpha/beta hydrolase family protein</fullName>
    </submittedName>
</protein>
<dbReference type="RefSeq" id="WP_145371136.1">
    <property type="nucleotide sequence ID" value="NZ_CP036275.1"/>
</dbReference>
<accession>A0A517ZC30</accession>
<dbReference type="Pfam" id="PF12697">
    <property type="entry name" value="Abhydrolase_6"/>
    <property type="match status" value="1"/>
</dbReference>
<evidence type="ECO:0000313" key="2">
    <source>
        <dbReference type="EMBL" id="QDU40009.1"/>
    </source>
</evidence>
<name>A0A517ZC30_9PLAN</name>
<dbReference type="SUPFAM" id="SSF82784">
    <property type="entry name" value="OsmC-like"/>
    <property type="match status" value="1"/>
</dbReference>
<dbReference type="InterPro" id="IPR036102">
    <property type="entry name" value="OsmC/Ohrsf"/>
</dbReference>
<dbReference type="Pfam" id="PF02566">
    <property type="entry name" value="OsmC"/>
    <property type="match status" value="1"/>
</dbReference>
<keyword evidence="3" id="KW-1185">Reference proteome</keyword>
<dbReference type="InterPro" id="IPR015946">
    <property type="entry name" value="KH_dom-like_a/b"/>
</dbReference>
<dbReference type="FunFam" id="3.40.50.1820:FF:000487">
    <property type="entry name" value="Dienelactone hydrolase"/>
    <property type="match status" value="1"/>
</dbReference>
<dbReference type="GO" id="GO:0016787">
    <property type="term" value="F:hydrolase activity"/>
    <property type="evidence" value="ECO:0007669"/>
    <property type="project" value="UniProtKB-KW"/>
</dbReference>
<organism evidence="2 3">
    <name type="scientific">Maioricimonas rarisocia</name>
    <dbReference type="NCBI Taxonomy" id="2528026"/>
    <lineage>
        <taxon>Bacteria</taxon>
        <taxon>Pseudomonadati</taxon>
        <taxon>Planctomycetota</taxon>
        <taxon>Planctomycetia</taxon>
        <taxon>Planctomycetales</taxon>
        <taxon>Planctomycetaceae</taxon>
        <taxon>Maioricimonas</taxon>
    </lineage>
</organism>
<dbReference type="Gene3D" id="3.40.50.1820">
    <property type="entry name" value="alpha/beta hydrolase"/>
    <property type="match status" value="1"/>
</dbReference>
<dbReference type="PANTHER" id="PTHR39624">
    <property type="entry name" value="PROTEIN INVOLVED IN RIMO-MEDIATED BETA-METHYLTHIOLATION OF RIBOSOMAL PROTEIN S12 YCAO"/>
    <property type="match status" value="1"/>
</dbReference>
<dbReference type="InterPro" id="IPR029058">
    <property type="entry name" value="AB_hydrolase_fold"/>
</dbReference>
<sequence>MANSGTRFQFPNSQGETLSGRLELPAGTPRAFAIFAHCFTCSKNVHAASRISRALSQRGIAVLRFDFTGLGNSEGDFANTNFSSNVEDLLAAATALQQQYRAPSLLIGHSLGGAAVLAAARRIPHVTAVATIGAPSEPAHVVGLFRDQVPQIEADGLARVRLGGHEFTVTRQFLQDVTETSLQQEVAGLRKALMVFHSPVDNVVGIDNARAIYQAAKHPKSFVSLDKADHLLTDRRDAAFVADTLCAWVSRYIADDSDSDAGTRAPAPEEGRVVLRELGPLYTLGIAAGQHSLTADEPQSLGGQDAGPTPYDLLLSALGACTAITLRMYANRKQWPLESVTARLRHEKIHARDCETCESDDGTVDRMQIDLELTGELSEEQRARLLEIAHRCPVHRTLTGEKSIQVQLTPS</sequence>
<dbReference type="Gene3D" id="3.30.300.20">
    <property type="match status" value="1"/>
</dbReference>
<dbReference type="PANTHER" id="PTHR39624:SF2">
    <property type="entry name" value="OSMC-LIKE PROTEIN"/>
    <property type="match status" value="1"/>
</dbReference>
<reference evidence="2 3" key="1">
    <citation type="submission" date="2019-02" db="EMBL/GenBank/DDBJ databases">
        <title>Deep-cultivation of Planctomycetes and their phenomic and genomic characterization uncovers novel biology.</title>
        <authorList>
            <person name="Wiegand S."/>
            <person name="Jogler M."/>
            <person name="Boedeker C."/>
            <person name="Pinto D."/>
            <person name="Vollmers J."/>
            <person name="Rivas-Marin E."/>
            <person name="Kohn T."/>
            <person name="Peeters S.H."/>
            <person name="Heuer A."/>
            <person name="Rast P."/>
            <person name="Oberbeckmann S."/>
            <person name="Bunk B."/>
            <person name="Jeske O."/>
            <person name="Meyerdierks A."/>
            <person name="Storesund J.E."/>
            <person name="Kallscheuer N."/>
            <person name="Luecker S."/>
            <person name="Lage O.M."/>
            <person name="Pohl T."/>
            <person name="Merkel B.J."/>
            <person name="Hornburger P."/>
            <person name="Mueller R.-W."/>
            <person name="Bruemmer F."/>
            <person name="Labrenz M."/>
            <person name="Spormann A.M."/>
            <person name="Op den Camp H."/>
            <person name="Overmann J."/>
            <person name="Amann R."/>
            <person name="Jetten M.S.M."/>
            <person name="Mascher T."/>
            <person name="Medema M.H."/>
            <person name="Devos D.P."/>
            <person name="Kaster A.-K."/>
            <person name="Ovreas L."/>
            <person name="Rohde M."/>
            <person name="Galperin M.Y."/>
            <person name="Jogler C."/>
        </authorList>
    </citation>
    <scope>NUCLEOTIDE SEQUENCE [LARGE SCALE GENOMIC DNA]</scope>
    <source>
        <strain evidence="2 3">Mal4</strain>
    </source>
</reference>
<proteinExistence type="predicted"/>
<dbReference type="KEGG" id="mri:Mal4_43630"/>
<evidence type="ECO:0000259" key="1">
    <source>
        <dbReference type="Pfam" id="PF12697"/>
    </source>
</evidence>
<feature type="domain" description="AB hydrolase-1" evidence="1">
    <location>
        <begin position="34"/>
        <end position="241"/>
    </location>
</feature>
<gene>
    <name evidence="2" type="ORF">Mal4_43630</name>
</gene>
<keyword evidence="2" id="KW-0378">Hydrolase</keyword>
<evidence type="ECO:0000313" key="3">
    <source>
        <dbReference type="Proteomes" id="UP000320496"/>
    </source>
</evidence>
<dbReference type="InterPro" id="IPR000073">
    <property type="entry name" value="AB_hydrolase_1"/>
</dbReference>
<dbReference type="Proteomes" id="UP000320496">
    <property type="component" value="Chromosome"/>
</dbReference>